<organism evidence="5 6">
    <name type="scientific">Teratosphaeria destructans</name>
    <dbReference type="NCBI Taxonomy" id="418781"/>
    <lineage>
        <taxon>Eukaryota</taxon>
        <taxon>Fungi</taxon>
        <taxon>Dikarya</taxon>
        <taxon>Ascomycota</taxon>
        <taxon>Pezizomycotina</taxon>
        <taxon>Dothideomycetes</taxon>
        <taxon>Dothideomycetidae</taxon>
        <taxon>Mycosphaerellales</taxon>
        <taxon>Teratosphaeriaceae</taxon>
        <taxon>Teratosphaeria</taxon>
    </lineage>
</organism>
<evidence type="ECO:0000313" key="5">
    <source>
        <dbReference type="EMBL" id="KAH9827047.1"/>
    </source>
</evidence>
<reference evidence="5 6" key="1">
    <citation type="journal article" date="2018" name="IMA Fungus">
        <title>IMA Genome-F 10: Nine draft genome sequences of Claviceps purpurea s.lat., including C. arundinis, C. humidiphila, and C. cf. spartinae, pseudomolecules for the pitch canker pathogen Fusarium circinatum, draft genome of Davidsoniella eucalypti, Grosmannia galeiformis, Quambalaria eucalypti, and Teratosphaeria destructans.</title>
        <authorList>
            <person name="Wingfield B.D."/>
            <person name="Liu M."/>
            <person name="Nguyen H.D."/>
            <person name="Lane F.A."/>
            <person name="Morgan S.W."/>
            <person name="De Vos L."/>
            <person name="Wilken P.M."/>
            <person name="Duong T.A."/>
            <person name="Aylward J."/>
            <person name="Coetzee M.P."/>
            <person name="Dadej K."/>
            <person name="De Beer Z.W."/>
            <person name="Findlay W."/>
            <person name="Havenga M."/>
            <person name="Kolarik M."/>
            <person name="Menzies J.G."/>
            <person name="Naidoo K."/>
            <person name="Pochopski O."/>
            <person name="Shoukouhi P."/>
            <person name="Santana Q.C."/>
            <person name="Seifert K.A."/>
            <person name="Soal N."/>
            <person name="Steenkamp E.T."/>
            <person name="Tatham C.T."/>
            <person name="van der Nest M.A."/>
            <person name="Wingfield M.J."/>
        </authorList>
    </citation>
    <scope>NUCLEOTIDE SEQUENCE [LARGE SCALE GENOMIC DNA]</scope>
    <source>
        <strain evidence="5">CMW44962</strain>
    </source>
</reference>
<dbReference type="Gene3D" id="1.10.560.10">
    <property type="entry name" value="GroEL-like equatorial domain"/>
    <property type="match status" value="1"/>
</dbReference>
<dbReference type="PANTHER" id="PTHR11353">
    <property type="entry name" value="CHAPERONIN"/>
    <property type="match status" value="1"/>
</dbReference>
<dbReference type="GO" id="GO:0005832">
    <property type="term" value="C:chaperonin-containing T-complex"/>
    <property type="evidence" value="ECO:0007669"/>
    <property type="project" value="UniProtKB-ARBA"/>
</dbReference>
<dbReference type="OrthoDB" id="10052040at2759"/>
<sequence length="67" mass="7030">MRIHESNLGPTGTLKMLVDGARGIKLTKDCSVLSKEMQIRRSTAAMIARVATAQDDIGGVASTVNSG</sequence>
<dbReference type="Pfam" id="PF00118">
    <property type="entry name" value="Cpn60_TCP1"/>
    <property type="match status" value="1"/>
</dbReference>
<evidence type="ECO:0000256" key="3">
    <source>
        <dbReference type="ARBA" id="ARBA00022840"/>
    </source>
</evidence>
<dbReference type="GO" id="GO:0140662">
    <property type="term" value="F:ATP-dependent protein folding chaperone"/>
    <property type="evidence" value="ECO:0007669"/>
    <property type="project" value="InterPro"/>
</dbReference>
<comment type="caution">
    <text evidence="5">The sequence shown here is derived from an EMBL/GenBank/DDBJ whole genome shotgun (WGS) entry which is preliminary data.</text>
</comment>
<dbReference type="SUPFAM" id="SSF48592">
    <property type="entry name" value="GroEL equatorial domain-like"/>
    <property type="match status" value="1"/>
</dbReference>
<dbReference type="AlphaFoldDB" id="A0A9W7W1Q2"/>
<keyword evidence="2" id="KW-0547">Nucleotide-binding</keyword>
<proteinExistence type="inferred from homology"/>
<dbReference type="InterPro" id="IPR027413">
    <property type="entry name" value="GROEL-like_equatorial_sf"/>
</dbReference>
<dbReference type="InterPro" id="IPR017998">
    <property type="entry name" value="Chaperone_TCP-1"/>
</dbReference>
<evidence type="ECO:0000256" key="2">
    <source>
        <dbReference type="ARBA" id="ARBA00022741"/>
    </source>
</evidence>
<name>A0A9W7W1Q2_9PEZI</name>
<dbReference type="GO" id="GO:0016887">
    <property type="term" value="F:ATP hydrolysis activity"/>
    <property type="evidence" value="ECO:0007669"/>
    <property type="project" value="InterPro"/>
</dbReference>
<dbReference type="InterPro" id="IPR002423">
    <property type="entry name" value="Cpn60/GroEL/TCP-1"/>
</dbReference>
<evidence type="ECO:0000256" key="4">
    <source>
        <dbReference type="ARBA" id="ARBA00023186"/>
    </source>
</evidence>
<accession>A0A9W7W1Q2</accession>
<dbReference type="EMBL" id="RIBY02001923">
    <property type="protein sequence ID" value="KAH9827047.1"/>
    <property type="molecule type" value="Genomic_DNA"/>
</dbReference>
<protein>
    <submittedName>
        <fullName evidence="5">T-complex protein 1 subunit zeta</fullName>
    </submittedName>
</protein>
<keyword evidence="3" id="KW-0067">ATP-binding</keyword>
<reference evidence="5 6" key="2">
    <citation type="journal article" date="2021" name="Curr. Genet.">
        <title>Genetic response to nitrogen starvation in the aggressive Eucalyptus foliar pathogen Teratosphaeria destructans.</title>
        <authorList>
            <person name="Havenga M."/>
            <person name="Wingfield B.D."/>
            <person name="Wingfield M.J."/>
            <person name="Dreyer L.L."/>
            <person name="Roets F."/>
            <person name="Aylward J."/>
        </authorList>
    </citation>
    <scope>NUCLEOTIDE SEQUENCE [LARGE SCALE GENOMIC DNA]</scope>
    <source>
        <strain evidence="5">CMW44962</strain>
    </source>
</reference>
<gene>
    <name evidence="5" type="ORF">Tdes44962_MAKER03154</name>
</gene>
<keyword evidence="4" id="KW-0143">Chaperone</keyword>
<keyword evidence="6" id="KW-1185">Reference proteome</keyword>
<comment type="similarity">
    <text evidence="1">Belongs to the TCP-1 chaperonin family.</text>
</comment>
<evidence type="ECO:0000313" key="6">
    <source>
        <dbReference type="Proteomes" id="UP001138500"/>
    </source>
</evidence>
<dbReference type="PROSITE" id="PS00750">
    <property type="entry name" value="TCP1_1"/>
    <property type="match status" value="1"/>
</dbReference>
<dbReference type="GO" id="GO:0051082">
    <property type="term" value="F:unfolded protein binding"/>
    <property type="evidence" value="ECO:0007669"/>
    <property type="project" value="InterPro"/>
</dbReference>
<dbReference type="GO" id="GO:0005524">
    <property type="term" value="F:ATP binding"/>
    <property type="evidence" value="ECO:0007669"/>
    <property type="project" value="UniProtKB-KW"/>
</dbReference>
<dbReference type="InterPro" id="IPR002194">
    <property type="entry name" value="Chaperonin_TCP-1_CS"/>
</dbReference>
<dbReference type="Proteomes" id="UP001138500">
    <property type="component" value="Unassembled WGS sequence"/>
</dbReference>
<evidence type="ECO:0000256" key="1">
    <source>
        <dbReference type="ARBA" id="ARBA00008020"/>
    </source>
</evidence>